<dbReference type="AlphaFoldDB" id="A0AAE0Z8U3"/>
<dbReference type="Proteomes" id="UP001283361">
    <property type="component" value="Unassembled WGS sequence"/>
</dbReference>
<sequence>MATGGSGDEIENDAVPDHFTSMQQGYSAPQNIEDFRNYIQYMPLHLKHDNFDILLLYSREDHREAKEFQRCIQRDCRVTEYGKRRNPVIKAEDELNQLHPNPTNALDFAYGKALFVFLFVTQEFCKHVQILFKSHACLTNALEDESWCVVPVQTEDERTRKQKQYILPMMLRALNPINYWDKDFYKEALEIRLGSKMSLLMKKNLDLQNDRLEYFHKNKEDLICLHSYRMSNPRAPKPRYSMKEQDEKPKLNSLKMKGSHSAGELQYGSVGCRSDPSSNRAYFPHPGPTYSETSPNFLDSDLHMHTANPALQSGRDGEDYFNVQEIENALPFPVHSSSQTSSSSHPSCFSANSDRDNSTEMHAPLSSSVGRGPFHQESHHNLTSENPSSDQRTSSDESGLLDSKEQTYVTASSGSSTETTNSGNPLVHDKSNEHKEGEEDDQSDTGFYKSSNQRAHPGEEETGIKTGESPPPSYHAEMGFPELTNPYTQSM</sequence>
<feature type="compositionally biased region" description="Polar residues" evidence="1">
    <location>
        <begin position="383"/>
        <end position="392"/>
    </location>
</feature>
<comment type="caution">
    <text evidence="2">The sequence shown here is derived from an EMBL/GenBank/DDBJ whole genome shotgun (WGS) entry which is preliminary data.</text>
</comment>
<evidence type="ECO:0000313" key="3">
    <source>
        <dbReference type="Proteomes" id="UP001283361"/>
    </source>
</evidence>
<dbReference type="Gene3D" id="3.40.50.10140">
    <property type="entry name" value="Toll/interleukin-1 receptor homology (TIR) domain"/>
    <property type="match status" value="1"/>
</dbReference>
<feature type="compositionally biased region" description="Low complexity" evidence="1">
    <location>
        <begin position="410"/>
        <end position="424"/>
    </location>
</feature>
<proteinExistence type="predicted"/>
<accession>A0AAE0Z8U3</accession>
<name>A0AAE0Z8U3_9GAST</name>
<feature type="compositionally biased region" description="Polar residues" evidence="1">
    <location>
        <begin position="444"/>
        <end position="454"/>
    </location>
</feature>
<keyword evidence="3" id="KW-1185">Reference proteome</keyword>
<reference evidence="2" key="1">
    <citation type="journal article" date="2023" name="G3 (Bethesda)">
        <title>A reference genome for the long-term kleptoplast-retaining sea slug Elysia crispata morphotype clarki.</title>
        <authorList>
            <person name="Eastman K.E."/>
            <person name="Pendleton A.L."/>
            <person name="Shaikh M.A."/>
            <person name="Suttiyut T."/>
            <person name="Ogas R."/>
            <person name="Tomko P."/>
            <person name="Gavelis G."/>
            <person name="Widhalm J.R."/>
            <person name="Wisecaver J.H."/>
        </authorList>
    </citation>
    <scope>NUCLEOTIDE SEQUENCE</scope>
    <source>
        <strain evidence="2">ECLA1</strain>
    </source>
</reference>
<dbReference type="EMBL" id="JAWDGP010004362">
    <property type="protein sequence ID" value="KAK3764989.1"/>
    <property type="molecule type" value="Genomic_DNA"/>
</dbReference>
<organism evidence="2 3">
    <name type="scientific">Elysia crispata</name>
    <name type="common">lettuce slug</name>
    <dbReference type="NCBI Taxonomy" id="231223"/>
    <lineage>
        <taxon>Eukaryota</taxon>
        <taxon>Metazoa</taxon>
        <taxon>Spiralia</taxon>
        <taxon>Lophotrochozoa</taxon>
        <taxon>Mollusca</taxon>
        <taxon>Gastropoda</taxon>
        <taxon>Heterobranchia</taxon>
        <taxon>Euthyneura</taxon>
        <taxon>Panpulmonata</taxon>
        <taxon>Sacoglossa</taxon>
        <taxon>Placobranchoidea</taxon>
        <taxon>Plakobranchidae</taxon>
        <taxon>Elysia</taxon>
    </lineage>
</organism>
<evidence type="ECO:0000256" key="1">
    <source>
        <dbReference type="SAM" id="MobiDB-lite"/>
    </source>
</evidence>
<dbReference type="InterPro" id="IPR035897">
    <property type="entry name" value="Toll_tir_struct_dom_sf"/>
</dbReference>
<protein>
    <submittedName>
        <fullName evidence="2">Uncharacterized protein</fullName>
    </submittedName>
</protein>
<feature type="region of interest" description="Disordered" evidence="1">
    <location>
        <begin position="333"/>
        <end position="491"/>
    </location>
</feature>
<evidence type="ECO:0000313" key="2">
    <source>
        <dbReference type="EMBL" id="KAK3764989.1"/>
    </source>
</evidence>
<feature type="compositionally biased region" description="Basic and acidic residues" evidence="1">
    <location>
        <begin position="427"/>
        <end position="437"/>
    </location>
</feature>
<gene>
    <name evidence="2" type="ORF">RRG08_011076</name>
</gene>
<feature type="compositionally biased region" description="Low complexity" evidence="1">
    <location>
        <begin position="336"/>
        <end position="352"/>
    </location>
</feature>